<sequence>MAEQAQVTATTGTDPVAQNLSEAAKGKGMGLPDATVEAPGAVHHATPAVFGIDATMWVAIAMLGLILIVVWKKVPSAIGGMLDKQIAAIRTRLDEANQLRAEAEALRDEYARKLTNVEQEAAAMVAHADEEAQGLLVKAKADAEDLIRRRTKMAEDKIAAAERAALDEVRAKAAQAAATAAGTIIAQKHDAGADKALVDRTIAGLSRLN</sequence>
<feature type="transmembrane region" description="Helical" evidence="13">
    <location>
        <begin position="54"/>
        <end position="71"/>
    </location>
</feature>
<dbReference type="InterPro" id="IPR050059">
    <property type="entry name" value="ATP_synthase_B_chain"/>
</dbReference>
<evidence type="ECO:0000256" key="8">
    <source>
        <dbReference type="ARBA" id="ARBA00023136"/>
    </source>
</evidence>
<evidence type="ECO:0000256" key="11">
    <source>
        <dbReference type="ARBA" id="ARBA00025614"/>
    </source>
</evidence>
<evidence type="ECO:0000313" key="17">
    <source>
        <dbReference type="Proteomes" id="UP001629244"/>
    </source>
</evidence>
<organism evidence="16 17">
    <name type="scientific">Sphingomonas plantiphila</name>
    <dbReference type="NCBI Taxonomy" id="3163295"/>
    <lineage>
        <taxon>Bacteria</taxon>
        <taxon>Pseudomonadati</taxon>
        <taxon>Pseudomonadota</taxon>
        <taxon>Alphaproteobacteria</taxon>
        <taxon>Sphingomonadales</taxon>
        <taxon>Sphingomonadaceae</taxon>
        <taxon>Sphingomonas</taxon>
    </lineage>
</organism>
<evidence type="ECO:0000256" key="2">
    <source>
        <dbReference type="ARBA" id="ARBA00022448"/>
    </source>
</evidence>
<evidence type="ECO:0000256" key="5">
    <source>
        <dbReference type="ARBA" id="ARBA00022781"/>
    </source>
</evidence>
<accession>A0ABW8YL01</accession>
<dbReference type="HAMAP" id="MF_01398">
    <property type="entry name" value="ATP_synth_b_bprime"/>
    <property type="match status" value="1"/>
</dbReference>
<keyword evidence="2 13" id="KW-0813">Transport</keyword>
<dbReference type="Proteomes" id="UP001629244">
    <property type="component" value="Unassembled WGS sequence"/>
</dbReference>
<evidence type="ECO:0000256" key="7">
    <source>
        <dbReference type="ARBA" id="ARBA00023065"/>
    </source>
</evidence>
<keyword evidence="4 13" id="KW-0812">Transmembrane</keyword>
<dbReference type="EMBL" id="JBELQC010000001">
    <property type="protein sequence ID" value="MFL9840929.1"/>
    <property type="molecule type" value="Genomic_DNA"/>
</dbReference>
<evidence type="ECO:0000256" key="13">
    <source>
        <dbReference type="HAMAP-Rule" id="MF_01398"/>
    </source>
</evidence>
<name>A0ABW8YL01_9SPHN</name>
<dbReference type="CDD" id="cd06503">
    <property type="entry name" value="ATP-synt_Fo_b"/>
    <property type="match status" value="1"/>
</dbReference>
<dbReference type="InterPro" id="IPR002146">
    <property type="entry name" value="ATP_synth_b/b'su_bac/chlpt"/>
</dbReference>
<keyword evidence="9 13" id="KW-0066">ATP synthesis</keyword>
<comment type="subunit">
    <text evidence="13">F-type ATPases have 2 components, F(1) - the catalytic core - and F(0) - the membrane proton channel. F(1) has five subunits: alpha(3), beta(3), gamma(1), delta(1), epsilon(1). F(0) has three main subunits: a(1), b(2) and c(10-14). The alpha and beta chains form an alternating ring which encloses part of the gamma chain. F(1) is attached to F(0) by a central stalk formed by the gamma and epsilon chains, while a peripheral stalk is formed by the delta and b chains.</text>
</comment>
<evidence type="ECO:0000313" key="16">
    <source>
        <dbReference type="EMBL" id="MFL9840929.1"/>
    </source>
</evidence>
<feature type="coiled-coil region" evidence="15">
    <location>
        <begin position="86"/>
        <end position="120"/>
    </location>
</feature>
<keyword evidence="6 13" id="KW-1133">Transmembrane helix</keyword>
<comment type="similarity">
    <text evidence="1 13 14">Belongs to the ATPase B chain family.</text>
</comment>
<evidence type="ECO:0000256" key="15">
    <source>
        <dbReference type="SAM" id="Coils"/>
    </source>
</evidence>
<dbReference type="PANTHER" id="PTHR33445:SF1">
    <property type="entry name" value="ATP SYNTHASE SUBUNIT B"/>
    <property type="match status" value="1"/>
</dbReference>
<keyword evidence="7 13" id="KW-0406">Ion transport</keyword>
<reference evidence="16 17" key="1">
    <citation type="submission" date="2024-06" db="EMBL/GenBank/DDBJ databases">
        <authorList>
            <person name="Kaempfer P."/>
            <person name="Viver T."/>
        </authorList>
    </citation>
    <scope>NUCLEOTIDE SEQUENCE [LARGE SCALE GENOMIC DNA]</scope>
    <source>
        <strain evidence="16 17">ST-64</strain>
    </source>
</reference>
<evidence type="ECO:0000256" key="9">
    <source>
        <dbReference type="ARBA" id="ARBA00023310"/>
    </source>
</evidence>
<evidence type="ECO:0000256" key="10">
    <source>
        <dbReference type="ARBA" id="ARBA00025198"/>
    </source>
</evidence>
<comment type="function">
    <text evidence="11">Component of the F(0) channel, it forms part of the peripheral stalk, linking F(1) to F(0). The b'-subunit is a diverged and duplicated form of b found in plants and photosynthetic bacteria.</text>
</comment>
<comment type="caution">
    <text evidence="16">The sequence shown here is derived from an EMBL/GenBank/DDBJ whole genome shotgun (WGS) entry which is preliminary data.</text>
</comment>
<evidence type="ECO:0000256" key="4">
    <source>
        <dbReference type="ARBA" id="ARBA00022692"/>
    </source>
</evidence>
<keyword evidence="15" id="KW-0175">Coiled coil</keyword>
<comment type="function">
    <text evidence="10 13">F(1)F(0) ATP synthase produces ATP from ADP in the presence of a proton or sodium gradient. F-type ATPases consist of two structural domains, F(1) containing the extramembraneous catalytic core and F(0) containing the membrane proton channel, linked together by a central stalk and a peripheral stalk. During catalysis, ATP synthesis in the catalytic domain of F(1) is coupled via a rotary mechanism of the central stalk subunits to proton translocation.</text>
</comment>
<dbReference type="RefSeq" id="WP_408077848.1">
    <property type="nucleotide sequence ID" value="NZ_JBELQC010000001.1"/>
</dbReference>
<keyword evidence="3 13" id="KW-0138">CF(0)</keyword>
<protein>
    <recommendedName>
        <fullName evidence="13">ATP synthase subunit b</fullName>
    </recommendedName>
    <alternativeName>
        <fullName evidence="13">ATP synthase F(0) sector subunit b</fullName>
    </alternativeName>
    <alternativeName>
        <fullName evidence="13">ATPase subunit I</fullName>
    </alternativeName>
    <alternativeName>
        <fullName evidence="13">F-type ATPase subunit b</fullName>
        <shortName evidence="13">F-ATPase subunit b</shortName>
    </alternativeName>
</protein>
<proteinExistence type="inferred from homology"/>
<dbReference type="PANTHER" id="PTHR33445">
    <property type="entry name" value="ATP SYNTHASE SUBUNIT B', CHLOROPLASTIC"/>
    <property type="match status" value="1"/>
</dbReference>
<evidence type="ECO:0000256" key="6">
    <source>
        <dbReference type="ARBA" id="ARBA00022989"/>
    </source>
</evidence>
<gene>
    <name evidence="13" type="primary">atpF</name>
    <name evidence="16" type="ORF">ABS767_08155</name>
</gene>
<comment type="subcellular location">
    <subcellularLocation>
        <location evidence="13">Cell membrane</location>
        <topology evidence="13">Single-pass membrane protein</topology>
    </subcellularLocation>
    <subcellularLocation>
        <location evidence="12">Endomembrane system</location>
        <topology evidence="12">Single-pass membrane protein</topology>
    </subcellularLocation>
</comment>
<keyword evidence="17" id="KW-1185">Reference proteome</keyword>
<keyword evidence="8 13" id="KW-0472">Membrane</keyword>
<evidence type="ECO:0000256" key="3">
    <source>
        <dbReference type="ARBA" id="ARBA00022547"/>
    </source>
</evidence>
<dbReference type="Pfam" id="PF00430">
    <property type="entry name" value="ATP-synt_B"/>
    <property type="match status" value="1"/>
</dbReference>
<keyword evidence="13" id="KW-1003">Cell membrane</keyword>
<evidence type="ECO:0000256" key="12">
    <source>
        <dbReference type="ARBA" id="ARBA00037847"/>
    </source>
</evidence>
<evidence type="ECO:0000256" key="14">
    <source>
        <dbReference type="RuleBase" id="RU003848"/>
    </source>
</evidence>
<keyword evidence="5 13" id="KW-0375">Hydrogen ion transport</keyword>
<evidence type="ECO:0000256" key="1">
    <source>
        <dbReference type="ARBA" id="ARBA00005513"/>
    </source>
</evidence>